<evidence type="ECO:0000256" key="7">
    <source>
        <dbReference type="ARBA" id="ARBA00022840"/>
    </source>
</evidence>
<dbReference type="HOGENOM" id="CLU_000604_19_1_1"/>
<dbReference type="SUPFAM" id="SSF52540">
    <property type="entry name" value="P-loop containing nucleoside triphosphate hydrolases"/>
    <property type="match status" value="2"/>
</dbReference>
<keyword evidence="6" id="KW-0547">Nucleotide-binding</keyword>
<dbReference type="PANTHER" id="PTHR19229">
    <property type="entry name" value="ATP-BINDING CASSETTE TRANSPORTER SUBFAMILY A ABCA"/>
    <property type="match status" value="1"/>
</dbReference>
<feature type="transmembrane region" description="Helical" evidence="10">
    <location>
        <begin position="347"/>
        <end position="363"/>
    </location>
</feature>
<evidence type="ECO:0000259" key="11">
    <source>
        <dbReference type="PROSITE" id="PS50893"/>
    </source>
</evidence>
<evidence type="ECO:0000313" key="12">
    <source>
        <dbReference type="EMBL" id="EAS03352.2"/>
    </source>
</evidence>
<dbReference type="InterPro" id="IPR026082">
    <property type="entry name" value="ABCA"/>
</dbReference>
<evidence type="ECO:0000256" key="4">
    <source>
        <dbReference type="ARBA" id="ARBA00022692"/>
    </source>
</evidence>
<dbReference type="GO" id="GO:0016887">
    <property type="term" value="F:ATP hydrolysis activity"/>
    <property type="evidence" value="ECO:0007669"/>
    <property type="project" value="InterPro"/>
</dbReference>
<dbReference type="PROSITE" id="PS50893">
    <property type="entry name" value="ABC_TRANSPORTER_2"/>
    <property type="match status" value="2"/>
</dbReference>
<reference evidence="13" key="1">
    <citation type="journal article" date="2006" name="PLoS Biol.">
        <title>Macronuclear genome sequence of the ciliate Tetrahymena thermophila, a model eukaryote.</title>
        <authorList>
            <person name="Eisen J.A."/>
            <person name="Coyne R.S."/>
            <person name="Wu M."/>
            <person name="Wu D."/>
            <person name="Thiagarajan M."/>
            <person name="Wortman J.R."/>
            <person name="Badger J.H."/>
            <person name="Ren Q."/>
            <person name="Amedeo P."/>
            <person name="Jones K.M."/>
            <person name="Tallon L.J."/>
            <person name="Delcher A.L."/>
            <person name="Salzberg S.L."/>
            <person name="Silva J.C."/>
            <person name="Haas B.J."/>
            <person name="Majoros W.H."/>
            <person name="Farzad M."/>
            <person name="Carlton J.M."/>
            <person name="Smith R.K. Jr."/>
            <person name="Garg J."/>
            <person name="Pearlman R.E."/>
            <person name="Karrer K.M."/>
            <person name="Sun L."/>
            <person name="Manning G."/>
            <person name="Elde N.C."/>
            <person name="Turkewitz A.P."/>
            <person name="Asai D.J."/>
            <person name="Wilkes D.E."/>
            <person name="Wang Y."/>
            <person name="Cai H."/>
            <person name="Collins K."/>
            <person name="Stewart B.A."/>
            <person name="Lee S.R."/>
            <person name="Wilamowska K."/>
            <person name="Weinberg Z."/>
            <person name="Ruzzo W.L."/>
            <person name="Wloga D."/>
            <person name="Gaertig J."/>
            <person name="Frankel J."/>
            <person name="Tsao C.-C."/>
            <person name="Gorovsky M.A."/>
            <person name="Keeling P.J."/>
            <person name="Waller R.F."/>
            <person name="Patron N.J."/>
            <person name="Cherry J.M."/>
            <person name="Stover N.A."/>
            <person name="Krieger C.J."/>
            <person name="del Toro C."/>
            <person name="Ryder H.F."/>
            <person name="Williamson S.C."/>
            <person name="Barbeau R.A."/>
            <person name="Hamilton E.P."/>
            <person name="Orias E."/>
        </authorList>
    </citation>
    <scope>NUCLEOTIDE SEQUENCE [LARGE SCALE GENOMIC DNA]</scope>
    <source>
        <strain evidence="13">SB210</strain>
    </source>
</reference>
<dbReference type="Pfam" id="PF12698">
    <property type="entry name" value="ABC2_membrane_3"/>
    <property type="match status" value="2"/>
</dbReference>
<accession>Q244Y5</accession>
<dbReference type="KEGG" id="tet:TTHERM_00694310"/>
<feature type="transmembrane region" description="Helical" evidence="10">
    <location>
        <begin position="1034"/>
        <end position="1063"/>
    </location>
</feature>
<sequence>MIKQFLALTIKNFYLWKRDLKGTLCEVLIPVIFIFILYILKAVSSTYQVPQTSYLNEAITLTPQWDPSLISNGIYSTIKNCSDPDNGGKIGITPKIPLTLQLQQILENYPGIQVQFFDSVDLFNDHITSSGYPIDNPPQICLGILFDKWQNGAYSYTIAYNMSTTNDLPMDYITDFIDFEQNSQFDEYINTGFTRIVNWIDNIILQQESGNNNLQIIPQITIMQTESHQKSDMYSYLGNFMNIFIIIPMIVPYLRLSSRVLHEKEYRIREGMMMMGLGRFAFYSSWFISYLIIFTLISFIVTVAFKIYLFTVANFNVIFTIHWCFSLCLLTQSMFITVFFHKQRTGIIGATCLFLFLFLATFSNNNDQYTSRGDYIGQAAIVTNAITQAMQILVIHQSRDETVTFDMLDQYCNRQKMIYSIYASLLYAGVYFIFFLYFDQVVSNEFGQRKHWLFCIGCRLRQRKAKDSQLLHNQDSDENKFVEEIDISLKKQENENKTIKIEGLKKEFKTEGVIKTAVDRINLQIYTSQVFSFLGHNGAGKSTTISMLTGMIPPTEGTAFIKGLDIRKKQSEIREILGVCPQHDILFDSLTVKEHLFLFAVIKGMPFSEILKEVSKMIKDVDLVEKTDSLSATLSGGQKRKLSVAIAFIGESEVVLLDEPTSGMDVQARRHIWDMIKNYKQQKIIILTTHFMDEADYLGDRIGIISDGQIKCVGSSVFLKEKFGNGYNFTFVKELNNSPSDPIINFIKQFFPESNLISDYSAEIAFQVPYKYIPSFEQMFNELEKQKKNLQIRSYGVSITTLEEVFLKVASMNENHIVQQNKEPKIFQDQDQLEQQNYNDISKEKIQNQFQIFLVHLQALIKKRLHYFKRDKRGLCCEIILPIILVALGLYSAYSSAFNEWSSLQLDPALFFEENPDIYYGSAQPVSNYQSIINNLQPYSSCSYILIDNVSNIQEFDNQLLARKTTDAKFGYYLQNTSGNQIKYTAFINSISLPGIPISINLLNNAIINQITGKQITIKVTNQPLKLTSKIKQYIGLIQGFTIALFFSIGISFIPASIISFIVRERTEHIKHQQVVSGVSLKAYWISNFIIDYIKFLIPTISSLFLAYAFDIQSVIGDGNFIYYILLFIFYGLTLLPFVYLFSFVHSNYGNAQIIQYFIHFIFGGIGAAIFAILRFFDSTRQVYLKLSWVMRLHPTFALYDGFANLAGIKYIQLKESLNQLPDQTNLDVMGGDLMYLILFFFFYSVILIFLEVYRNKKSFFTNNLEDKYPYVKPSNIDSDVLNEMNAIQSENPNQYTVLVRNLRKVFPTIGGSSTEKPKIAVDNLNFGIKTGDVFCFLGVNGAGKTTTMRMLTGEEAIGSGEAYIQGCKIPEQISQAQQYIGYCPQFDALLDNLTAREHLELFAAIKCIPSSLREQAINEKLDELNLRKFENVVARTYSGGNKRKLSVAIAMLGNPPIAFLDEPSTGMDPGNRRFMWNVISDMASKKKKTSIILTTHSMEEAEALGTKVGIVIGGNFKCMGSIQHLKNKFGKGYEISIKTVSASLNQLNELVGDANQNMLVYKHNLEEVLNFIGQSHFKEQINEGKFASSIYYLLNSKNQNGVELSLIAESIFNYNLQQKIQQFFKQKFENFEVLEGLNCYLKLRVQSNQTLGFLFGVMNKYQNELKIASYTICQTSLEQIFNDIANDSLSKTTDNQCIVQMPNIQEKPVIQNKYQGIINQDQSEASNNNSCQPLQIQSVQIKQIKNQK</sequence>
<feature type="domain" description="ABC transporter" evidence="11">
    <location>
        <begin position="1298"/>
        <end position="1539"/>
    </location>
</feature>
<evidence type="ECO:0000256" key="9">
    <source>
        <dbReference type="ARBA" id="ARBA00023136"/>
    </source>
</evidence>
<feature type="transmembrane region" description="Helical" evidence="10">
    <location>
        <begin position="1121"/>
        <end position="1142"/>
    </location>
</feature>
<organism evidence="12 13">
    <name type="scientific">Tetrahymena thermophila (strain SB210)</name>
    <dbReference type="NCBI Taxonomy" id="312017"/>
    <lineage>
        <taxon>Eukaryota</taxon>
        <taxon>Sar</taxon>
        <taxon>Alveolata</taxon>
        <taxon>Ciliophora</taxon>
        <taxon>Intramacronucleata</taxon>
        <taxon>Oligohymenophorea</taxon>
        <taxon>Hymenostomatida</taxon>
        <taxon>Tetrahymenina</taxon>
        <taxon>Tetrahymenidae</taxon>
        <taxon>Tetrahymena</taxon>
    </lineage>
</organism>
<dbReference type="PANTHER" id="PTHR19229:SF36">
    <property type="entry name" value="ATP-BINDING CASSETTE SUB-FAMILY A MEMBER 2"/>
    <property type="match status" value="1"/>
</dbReference>
<dbReference type="FunFam" id="3.40.50.300:FF:000298">
    <property type="entry name" value="ATP-binding cassette sub-family A member 12"/>
    <property type="match status" value="1"/>
</dbReference>
<evidence type="ECO:0000256" key="5">
    <source>
        <dbReference type="ARBA" id="ARBA00022737"/>
    </source>
</evidence>
<feature type="transmembrane region" description="Helical" evidence="10">
    <location>
        <begin position="233"/>
        <end position="256"/>
    </location>
</feature>
<evidence type="ECO:0000256" key="6">
    <source>
        <dbReference type="ARBA" id="ARBA00022741"/>
    </source>
</evidence>
<gene>
    <name evidence="12" type="ORF">TTHERM_00694310</name>
</gene>
<dbReference type="PROSITE" id="PS00211">
    <property type="entry name" value="ABC_TRANSPORTER_1"/>
    <property type="match status" value="2"/>
</dbReference>
<dbReference type="GO" id="GO:0005524">
    <property type="term" value="F:ATP binding"/>
    <property type="evidence" value="ECO:0007669"/>
    <property type="project" value="UniProtKB-KW"/>
</dbReference>
<name>Q244Y5_TETTS</name>
<keyword evidence="3" id="KW-0813">Transport</keyword>
<feature type="transmembrane region" description="Helical" evidence="10">
    <location>
        <begin position="277"/>
        <end position="305"/>
    </location>
</feature>
<evidence type="ECO:0000256" key="8">
    <source>
        <dbReference type="ARBA" id="ARBA00022989"/>
    </source>
</evidence>
<evidence type="ECO:0000256" key="10">
    <source>
        <dbReference type="SAM" id="Phobius"/>
    </source>
</evidence>
<dbReference type="SMART" id="SM00382">
    <property type="entry name" value="AAA"/>
    <property type="match status" value="2"/>
</dbReference>
<dbReference type="InterPro" id="IPR003439">
    <property type="entry name" value="ABC_transporter-like_ATP-bd"/>
</dbReference>
<dbReference type="InParanoid" id="Q244Y5"/>
<keyword evidence="7" id="KW-0067">ATP-binding</keyword>
<feature type="transmembrane region" description="Helical" evidence="10">
    <location>
        <begin position="317"/>
        <end position="340"/>
    </location>
</feature>
<dbReference type="Pfam" id="PF00005">
    <property type="entry name" value="ABC_tran"/>
    <property type="match status" value="2"/>
</dbReference>
<dbReference type="eggNOG" id="KOG0059">
    <property type="taxonomic scope" value="Eukaryota"/>
</dbReference>
<keyword evidence="5" id="KW-0677">Repeat</keyword>
<protein>
    <submittedName>
        <fullName evidence="12">ABC transporter family protein</fullName>
    </submittedName>
</protein>
<dbReference type="Pfam" id="PF23321">
    <property type="entry name" value="R1_ABCA1"/>
    <property type="match status" value="1"/>
</dbReference>
<dbReference type="CDD" id="cd03263">
    <property type="entry name" value="ABC_subfamily_A"/>
    <property type="match status" value="2"/>
</dbReference>
<feature type="transmembrane region" description="Helical" evidence="10">
    <location>
        <begin position="1083"/>
        <end position="1109"/>
    </location>
</feature>
<proteinExistence type="inferred from homology"/>
<evidence type="ECO:0000256" key="3">
    <source>
        <dbReference type="ARBA" id="ARBA00022448"/>
    </source>
</evidence>
<keyword evidence="9 10" id="KW-0472">Membrane</keyword>
<dbReference type="GO" id="GO:0140359">
    <property type="term" value="F:ABC-type transporter activity"/>
    <property type="evidence" value="ECO:0007669"/>
    <property type="project" value="InterPro"/>
</dbReference>
<dbReference type="GO" id="GO:0016020">
    <property type="term" value="C:membrane"/>
    <property type="evidence" value="ECO:0007669"/>
    <property type="project" value="UniProtKB-SubCell"/>
</dbReference>
<dbReference type="InterPro" id="IPR003593">
    <property type="entry name" value="AAA+_ATPase"/>
</dbReference>
<dbReference type="FunFam" id="3.40.50.300:FF:000335">
    <property type="entry name" value="ATP binding cassette subfamily A member 5"/>
    <property type="match status" value="1"/>
</dbReference>
<feature type="transmembrane region" description="Helical" evidence="10">
    <location>
        <begin position="20"/>
        <end position="40"/>
    </location>
</feature>
<feature type="transmembrane region" description="Helical" evidence="10">
    <location>
        <begin position="417"/>
        <end position="438"/>
    </location>
</feature>
<keyword evidence="13" id="KW-1185">Reference proteome</keyword>
<feature type="transmembrane region" description="Helical" evidence="10">
    <location>
        <begin position="1154"/>
        <end position="1177"/>
    </location>
</feature>
<dbReference type="InterPro" id="IPR013525">
    <property type="entry name" value="ABC2_TM"/>
</dbReference>
<dbReference type="InterPro" id="IPR056264">
    <property type="entry name" value="R2_ABCA1-4-like"/>
</dbReference>
<evidence type="ECO:0000256" key="2">
    <source>
        <dbReference type="ARBA" id="ARBA00008869"/>
    </source>
</evidence>
<comment type="subcellular location">
    <subcellularLocation>
        <location evidence="1">Membrane</location>
        <topology evidence="1">Multi-pass membrane protein</topology>
    </subcellularLocation>
</comment>
<dbReference type="EMBL" id="GG662488">
    <property type="protein sequence ID" value="EAS03352.2"/>
    <property type="molecule type" value="Genomic_DNA"/>
</dbReference>
<dbReference type="Proteomes" id="UP000009168">
    <property type="component" value="Unassembled WGS sequence"/>
</dbReference>
<dbReference type="InterPro" id="IPR017871">
    <property type="entry name" value="ABC_transporter-like_CS"/>
</dbReference>
<keyword evidence="8 10" id="KW-1133">Transmembrane helix</keyword>
<feature type="domain" description="ABC transporter" evidence="11">
    <location>
        <begin position="499"/>
        <end position="732"/>
    </location>
</feature>
<dbReference type="InterPro" id="IPR027417">
    <property type="entry name" value="P-loop_NTPase"/>
</dbReference>
<dbReference type="RefSeq" id="XP_001023597.2">
    <property type="nucleotide sequence ID" value="XM_001023597.2"/>
</dbReference>
<evidence type="ECO:0000256" key="1">
    <source>
        <dbReference type="ARBA" id="ARBA00004141"/>
    </source>
</evidence>
<dbReference type="OrthoDB" id="10255969at2759"/>
<dbReference type="GeneID" id="7827147"/>
<keyword evidence="4 10" id="KW-0812">Transmembrane</keyword>
<dbReference type="Gene3D" id="3.40.50.300">
    <property type="entry name" value="P-loop containing nucleotide triphosphate hydrolases"/>
    <property type="match status" value="2"/>
</dbReference>
<dbReference type="GO" id="GO:0005319">
    <property type="term" value="F:lipid transporter activity"/>
    <property type="evidence" value="ECO:0007669"/>
    <property type="project" value="TreeGrafter"/>
</dbReference>
<feature type="transmembrane region" description="Helical" evidence="10">
    <location>
        <begin position="1234"/>
        <end position="1254"/>
    </location>
</feature>
<evidence type="ECO:0000313" key="13">
    <source>
        <dbReference type="Proteomes" id="UP000009168"/>
    </source>
</evidence>
<comment type="similarity">
    <text evidence="2">Belongs to the ABC transporter superfamily. ABCA family.</text>
</comment>